<evidence type="ECO:0000313" key="3">
    <source>
        <dbReference type="EMBL" id="RAL46635.1"/>
    </source>
</evidence>
<sequence length="612" mass="67516">MRQRTSIDKEHQTVLLRKSPRLHPKIQQNSEDPKTPDIEPRANRATDPQFSPLSSHRFKPSNKRQREVSRKAKEKCTGSNSSTGLRKSSRLTCATEVLKTNASIISSNSSLGSRRSSRLKCLTEASKTDVSVLSSNSSTGCRRSSRLKCLTGVSSTDVSILSSNSSTGCRRSSRLKCLTGVSSTDVSILSSNSSTGCRRSSRLKCLTGVSSTDVSILSSNSSTGCRRSSRLKCLAEVSKSNISLISSNSSTGSLRSSKSYQVGSVTPLRRSQRLEGDDNIQRCSIDNVEKRVTRSSCQSQPAKPSLEVATEGGDKRGEDVDLEEKKRGVKRKKSHGKDGHVIAKGWTKEQELALERAYFAAKATPHFWKKVAKMVPGKSSQECFDRIHLDHATPPQPRPRVRTKKTVSSLMSPPSASKLLQRADAKPKRHVSQKAVREILNKQYMVKRDSKGIDLFSLLEESTTTTTTTTHDLPNGGANLVTPELKLGHPSNFSQQSNLKGATLFSPPVLKPIKNKALHDRYIDQLHCRDAKRKAAYLRTSKLNQAKKEEHQKVNKTAAVQAAKNALIFDARDAIKQFQNSQTNPFQNIFCGREEEEEEDIGDDCGYNGDDD</sequence>
<name>A0A328DLU6_9ASTE</name>
<gene>
    <name evidence="3" type="ORF">DM860_004914</name>
</gene>
<reference evidence="3 4" key="1">
    <citation type="submission" date="2018-06" db="EMBL/GenBank/DDBJ databases">
        <title>The Genome of Cuscuta australis (Dodder) Provides Insight into the Evolution of Plant Parasitism.</title>
        <authorList>
            <person name="Liu H."/>
        </authorList>
    </citation>
    <scope>NUCLEOTIDE SEQUENCE [LARGE SCALE GENOMIC DNA]</scope>
    <source>
        <strain evidence="4">cv. Yunnan</strain>
        <tissue evidence="3">Vines</tissue>
    </source>
</reference>
<dbReference type="PROSITE" id="PS50090">
    <property type="entry name" value="MYB_LIKE"/>
    <property type="match status" value="1"/>
</dbReference>
<feature type="compositionally biased region" description="Basic and acidic residues" evidence="1">
    <location>
        <begin position="312"/>
        <end position="326"/>
    </location>
</feature>
<feature type="compositionally biased region" description="Basic and acidic residues" evidence="1">
    <location>
        <begin position="31"/>
        <end position="44"/>
    </location>
</feature>
<feature type="region of interest" description="Disordered" evidence="1">
    <location>
        <begin position="248"/>
        <end position="273"/>
    </location>
</feature>
<keyword evidence="4" id="KW-1185">Reference proteome</keyword>
<dbReference type="SUPFAM" id="SSF46689">
    <property type="entry name" value="Homeodomain-like"/>
    <property type="match status" value="1"/>
</dbReference>
<feature type="region of interest" description="Disordered" evidence="1">
    <location>
        <begin position="592"/>
        <end position="612"/>
    </location>
</feature>
<dbReference type="AlphaFoldDB" id="A0A328DLU6"/>
<dbReference type="PANTHER" id="PTHR14000">
    <property type="entry name" value="FINGER CCCH DOMAIN PROTEIN, PUTATIVE (DUF3755)-RELATED"/>
    <property type="match status" value="1"/>
</dbReference>
<evidence type="ECO:0000259" key="2">
    <source>
        <dbReference type="PROSITE" id="PS50090"/>
    </source>
</evidence>
<dbReference type="InterPro" id="IPR001005">
    <property type="entry name" value="SANT/Myb"/>
</dbReference>
<dbReference type="EMBL" id="NQVE01000122">
    <property type="protein sequence ID" value="RAL46635.1"/>
    <property type="molecule type" value="Genomic_DNA"/>
</dbReference>
<comment type="caution">
    <text evidence="3">The sequence shown here is derived from an EMBL/GenBank/DDBJ whole genome shotgun (WGS) entry which is preliminary data.</text>
</comment>
<feature type="region of interest" description="Disordered" evidence="1">
    <location>
        <begin position="291"/>
        <end position="336"/>
    </location>
</feature>
<dbReference type="InterPro" id="IPR009057">
    <property type="entry name" value="Homeodomain-like_sf"/>
</dbReference>
<feature type="compositionally biased region" description="Polar residues" evidence="1">
    <location>
        <begin position="77"/>
        <end position="88"/>
    </location>
</feature>
<dbReference type="GO" id="GO:0010597">
    <property type="term" value="P:green leaf volatile biosynthetic process"/>
    <property type="evidence" value="ECO:0007669"/>
    <property type="project" value="UniProtKB-ARBA"/>
</dbReference>
<feature type="compositionally biased region" description="Low complexity" evidence="1">
    <location>
        <begin position="248"/>
        <end position="259"/>
    </location>
</feature>
<dbReference type="PANTHER" id="PTHR14000:SF17">
    <property type="entry name" value="MYB-LIKE DOMAIN-CONTAINING PROTEIN"/>
    <property type="match status" value="1"/>
</dbReference>
<organism evidence="3 4">
    <name type="scientific">Cuscuta australis</name>
    <dbReference type="NCBI Taxonomy" id="267555"/>
    <lineage>
        <taxon>Eukaryota</taxon>
        <taxon>Viridiplantae</taxon>
        <taxon>Streptophyta</taxon>
        <taxon>Embryophyta</taxon>
        <taxon>Tracheophyta</taxon>
        <taxon>Spermatophyta</taxon>
        <taxon>Magnoliopsida</taxon>
        <taxon>eudicotyledons</taxon>
        <taxon>Gunneridae</taxon>
        <taxon>Pentapetalae</taxon>
        <taxon>asterids</taxon>
        <taxon>lamiids</taxon>
        <taxon>Solanales</taxon>
        <taxon>Convolvulaceae</taxon>
        <taxon>Cuscuteae</taxon>
        <taxon>Cuscuta</taxon>
        <taxon>Cuscuta subgen. Grammica</taxon>
        <taxon>Cuscuta sect. Cleistogrammica</taxon>
    </lineage>
</organism>
<evidence type="ECO:0000256" key="1">
    <source>
        <dbReference type="SAM" id="MobiDB-lite"/>
    </source>
</evidence>
<accession>A0A328DLU6</accession>
<proteinExistence type="predicted"/>
<dbReference type="Gene3D" id="1.10.10.60">
    <property type="entry name" value="Homeodomain-like"/>
    <property type="match status" value="1"/>
</dbReference>
<evidence type="ECO:0000313" key="4">
    <source>
        <dbReference type="Proteomes" id="UP000249390"/>
    </source>
</evidence>
<feature type="domain" description="Myb-like" evidence="2">
    <location>
        <begin position="346"/>
        <end position="386"/>
    </location>
</feature>
<dbReference type="GO" id="GO:0000976">
    <property type="term" value="F:transcription cis-regulatory region binding"/>
    <property type="evidence" value="ECO:0007669"/>
    <property type="project" value="UniProtKB-ARBA"/>
</dbReference>
<feature type="compositionally biased region" description="Basic and acidic residues" evidence="1">
    <location>
        <begin position="1"/>
        <end position="12"/>
    </location>
</feature>
<feature type="compositionally biased region" description="Acidic residues" evidence="1">
    <location>
        <begin position="594"/>
        <end position="612"/>
    </location>
</feature>
<feature type="compositionally biased region" description="Polar residues" evidence="1">
    <location>
        <begin position="406"/>
        <end position="415"/>
    </location>
</feature>
<protein>
    <recommendedName>
        <fullName evidence="2">Myb-like domain-containing protein</fullName>
    </recommendedName>
</protein>
<feature type="compositionally biased region" description="Basic and acidic residues" evidence="1">
    <location>
        <begin position="64"/>
        <end position="76"/>
    </location>
</feature>
<feature type="region of interest" description="Disordered" evidence="1">
    <location>
        <begin position="1"/>
        <end position="88"/>
    </location>
</feature>
<feature type="region of interest" description="Disordered" evidence="1">
    <location>
        <begin position="389"/>
        <end position="432"/>
    </location>
</feature>
<dbReference type="CDD" id="cd00167">
    <property type="entry name" value="SANT"/>
    <property type="match status" value="1"/>
</dbReference>
<dbReference type="Proteomes" id="UP000249390">
    <property type="component" value="Unassembled WGS sequence"/>
</dbReference>